<evidence type="ECO:0000259" key="1">
    <source>
        <dbReference type="Pfam" id="PF13946"/>
    </source>
</evidence>
<name>A0A7H9CF91_9BACT</name>
<dbReference type="AlphaFoldDB" id="A0A7H9CF91"/>
<dbReference type="RefSeq" id="WP_179975482.1">
    <property type="nucleotide sequence ID" value="NZ_CP049075.1"/>
</dbReference>
<proteinExistence type="predicted"/>
<reference evidence="2 3" key="1">
    <citation type="submission" date="2020-02" db="EMBL/GenBank/DDBJ databases">
        <title>Complete genome sequence of the novel Campylobacter species Candidatus Campylobacter infans.</title>
        <authorList>
            <person name="Duim B."/>
            <person name="Zomer A."/>
            <person name="van der Graaf L."/>
            <person name="Wagenaar J."/>
        </authorList>
    </citation>
    <scope>NUCLEOTIDE SEQUENCE [LARGE SCALE GENOMIC DNA]</scope>
    <source>
        <strain evidence="2 3">19S00001</strain>
    </source>
</reference>
<dbReference type="Gene3D" id="2.160.20.160">
    <property type="match status" value="3"/>
</dbReference>
<organism evidence="2 3">
    <name type="scientific">Candidatus Campylobacter infans</name>
    <dbReference type="NCBI Taxonomy" id="2561898"/>
    <lineage>
        <taxon>Bacteria</taxon>
        <taxon>Pseudomonadati</taxon>
        <taxon>Campylobacterota</taxon>
        <taxon>Epsilonproteobacteria</taxon>
        <taxon>Campylobacterales</taxon>
        <taxon>Campylobacteraceae</taxon>
        <taxon>Campylobacter</taxon>
    </lineage>
</organism>
<sequence length="1190" mass="120610">MALTNQQVQQAYLAVIGRPAEGDAVAWASVAAPNVASLVNLIAATRNNTDFNKNNTTFVENLYMNLLGREGDEEGIKFWSDALTAGTSFGDLVMQFSSAALSTTEDMYTLQNKLAVAEQISTKIKTFTAGVASEAKLKSMMSVVDAETSIDDIQEDINSFIGQYVNGKKTTVKPGAQEPTKGSDEYAQTYNATIKLGAEEGGVNIEGSTTYNDTLNLTVKGTAENGTLTGSDIGSISNLYAINLNLRDSRIKESTLNTKDLAGAAEVVIKGKSNDTFTVDSAMTTLDTGDGDDTINVNNNVDTLKAGNGNDTIIASNAKVTTLDAGNGDDKITVTKSTISTLNAGNGNDIITLGDGAKVSKLNAGNGDDTISVSSKANVANATIDGGAGTNSLKLTDGKVDLTKTTLTNISAISGEGKLKASQLNGIALNLGTERLDAAGESTGTYDAAKLEVAADKASGAIDLTKVAVAEESTGHELNITNVKNSSIKLNNDSLGNSDDAANTDATKVTITGTAGNDVITLESGKVTSLDSNEGNDKVTIASAASVNTLNLNNGANTVTVAGKVNALTAGAGDDNVNVSGEVTRLTTGTGNDTISVSGKVKTLEAGEGDDKISVTAGEVDTLNAGAGADTISVAAGARVKDLDAGDGDDIIAITAGAVIKNLNGGGGTNTLKLENGVVDLSNTKLDNINTITGRGKIQSNDITNKQITLGSEKLNAWNEGTGEYDITELEIKGKGTATSETINLSNLKIAAGSAGHKLNITNFKSGSLTLDDTKLGNASQDESAVDATTVTVTGTDSNDTITITKGKIKDVSTGKGADGVIISSGANVATLSTGEGADNIDISGTVGTIDAGDGGDNIVLKSGANVATIDAGAGNDNIEVESNVTVTTINLGAGDDTITLKSGANIPVTINGGDGKDTLTLDASASAIDFTKITKISGIEVLQLSGATTASSGAKISYDSIKDNLNLTIDTTSGGSGTLTIDTGKNTDINLSNFKAGTNKLGGFTVDNVNAGDTVKLNKTGGLTETIQLKSAAGNGNDPHTTITGLASGDILNFSGAFTSGSSISGSFSEVSSTTTISGSSKAYFLKNTVNNIDFTEGDLGKALIKAINDANSSISSISISNSGKAIFALNSGDGNAYLFSVSATTSGSLSWNASSGATNSGAEVKLLAVVDNTIDNNDNVSSGAITFA</sequence>
<dbReference type="InterPro" id="IPR011049">
    <property type="entry name" value="Serralysin-like_metalloprot_C"/>
</dbReference>
<protein>
    <submittedName>
        <fullName evidence="2">Calcium-binding domain-containing protein</fullName>
    </submittedName>
</protein>
<evidence type="ECO:0000313" key="3">
    <source>
        <dbReference type="Proteomes" id="UP000509414"/>
    </source>
</evidence>
<dbReference type="SUPFAM" id="SSF51120">
    <property type="entry name" value="beta-Roll"/>
    <property type="match status" value="4"/>
</dbReference>
<dbReference type="KEGG" id="cinf:CINF_0293"/>
<gene>
    <name evidence="2" type="ORF">CINF_0293</name>
</gene>
<dbReference type="Pfam" id="PF13946">
    <property type="entry name" value="DUF4214"/>
    <property type="match status" value="1"/>
</dbReference>
<accession>A0A7H9CF91</accession>
<dbReference type="InterPro" id="IPR025282">
    <property type="entry name" value="DUF4214"/>
</dbReference>
<evidence type="ECO:0000313" key="2">
    <source>
        <dbReference type="EMBL" id="QLI04840.1"/>
    </source>
</evidence>
<dbReference type="Proteomes" id="UP000509414">
    <property type="component" value="Chromosome"/>
</dbReference>
<keyword evidence="3" id="KW-1185">Reference proteome</keyword>
<feature type="domain" description="DUF4214" evidence="1">
    <location>
        <begin position="52"/>
        <end position="99"/>
    </location>
</feature>
<dbReference type="EMBL" id="CP049075">
    <property type="protein sequence ID" value="QLI04840.1"/>
    <property type="molecule type" value="Genomic_DNA"/>
</dbReference>